<accession>A0A837C5Y7</accession>
<evidence type="ECO:0000313" key="2">
    <source>
        <dbReference type="Proteomes" id="UP000024900"/>
    </source>
</evidence>
<dbReference type="AlphaFoldDB" id="A0A837C5Y7"/>
<gene>
    <name evidence="1" type="ORF">BJA5080_07262</name>
</gene>
<comment type="caution">
    <text evidence="1">The sequence shown here is derived from an EMBL/GenBank/DDBJ whole genome shotgun (WGS) entry which is preliminary data.</text>
</comment>
<protein>
    <submittedName>
        <fullName evidence="1">Uncharacterized protein</fullName>
    </submittedName>
</protein>
<sequence length="73" mass="8259">MGHWEASPFSWSRALSQTVIPAQRRSRCRWRREISGANCAAGRASKDERPGRWPFILRGSLHGAEHRTARTSG</sequence>
<reference evidence="1 2" key="1">
    <citation type="journal article" date="2014" name="BMC Genomics">
        <title>Comparative genomics of Bradyrhizobium japonicum CPAC 15 and Bradyrhizobium diazoefficiens CPAC 7: elite model strains for understanding symbiotic performance with soybean.</title>
        <authorList>
            <person name="Siqueira A.F."/>
            <person name="Ormeno-Orrillo E."/>
            <person name="Souza R.C."/>
            <person name="Rodrigues E.P."/>
            <person name="Almeida L.G."/>
            <person name="Barcellos F.G."/>
            <person name="Batista J.S."/>
            <person name="Nakatami A.S."/>
            <person name="Martinez-Romero E."/>
            <person name="Vasconcelos A.T."/>
            <person name="Hungria M."/>
        </authorList>
    </citation>
    <scope>NUCLEOTIDE SEQUENCE [LARGE SCALE GENOMIC DNA]</scope>
    <source>
        <strain evidence="1 2">SEMIA 5080</strain>
    </source>
</reference>
<dbReference type="Proteomes" id="UP000024900">
    <property type="component" value="Unassembled WGS sequence"/>
</dbReference>
<organism evidence="1 2">
    <name type="scientific">Bradyrhizobium diazoefficiens SEMIA 5080</name>
    <dbReference type="NCBI Taxonomy" id="754504"/>
    <lineage>
        <taxon>Bacteria</taxon>
        <taxon>Pseudomonadati</taxon>
        <taxon>Pseudomonadota</taxon>
        <taxon>Alphaproteobacteria</taxon>
        <taxon>Hyphomicrobiales</taxon>
        <taxon>Nitrobacteraceae</taxon>
        <taxon>Bradyrhizobium</taxon>
    </lineage>
</organism>
<dbReference type="EMBL" id="ADOU02000007">
    <property type="protein sequence ID" value="KGJ64562.1"/>
    <property type="molecule type" value="Genomic_DNA"/>
</dbReference>
<name>A0A837C5Y7_9BRAD</name>
<evidence type="ECO:0000313" key="1">
    <source>
        <dbReference type="EMBL" id="KGJ64562.1"/>
    </source>
</evidence>
<proteinExistence type="predicted"/>